<name>A0A7C9RQ55_9PSEU</name>
<gene>
    <name evidence="1" type="ORF">G7043_14560</name>
</gene>
<comment type="caution">
    <text evidence="1">The sequence shown here is derived from an EMBL/GenBank/DDBJ whole genome shotgun (WGS) entry which is preliminary data.</text>
</comment>
<dbReference type="Proteomes" id="UP000481360">
    <property type="component" value="Unassembled WGS sequence"/>
</dbReference>
<accession>A0A7C9RQ55</accession>
<dbReference type="EMBL" id="JAAMPJ010000003">
    <property type="protein sequence ID" value="NGY60148.1"/>
    <property type="molecule type" value="Genomic_DNA"/>
</dbReference>
<protein>
    <submittedName>
        <fullName evidence="1">Uncharacterized protein</fullName>
    </submittedName>
</protein>
<keyword evidence="2" id="KW-1185">Reference proteome</keyword>
<dbReference type="AlphaFoldDB" id="A0A7C9RQ55"/>
<reference evidence="1 2" key="1">
    <citation type="submission" date="2020-03" db="EMBL/GenBank/DDBJ databases">
        <title>Isolation and identification of active actinomycetes.</title>
        <authorList>
            <person name="Sun X."/>
        </authorList>
    </citation>
    <scope>NUCLEOTIDE SEQUENCE [LARGE SCALE GENOMIC DNA]</scope>
    <source>
        <strain evidence="1 2">NEAU-D13</strain>
    </source>
</reference>
<sequence length="144" mass="16109">MSARHTPSDNCLICRGEQEVVIGIEERGPHERMYDYKRVLFCAACDVGELRSFSYDDFVEFGEEDDVMVWSAVLVSSDVSRLRASFACTTPLDHQCKCAQHLRAYATGVRVDKTLLPEYGPDRHSPAGRSVVSVRVTDGLAEFC</sequence>
<proteinExistence type="predicted"/>
<evidence type="ECO:0000313" key="1">
    <source>
        <dbReference type="EMBL" id="NGY60148.1"/>
    </source>
</evidence>
<dbReference type="RefSeq" id="WP_166046139.1">
    <property type="nucleotide sequence ID" value="NZ_JAAMPJ010000003.1"/>
</dbReference>
<organism evidence="1 2">
    <name type="scientific">Lentzea alba</name>
    <dbReference type="NCBI Taxonomy" id="2714351"/>
    <lineage>
        <taxon>Bacteria</taxon>
        <taxon>Bacillati</taxon>
        <taxon>Actinomycetota</taxon>
        <taxon>Actinomycetes</taxon>
        <taxon>Pseudonocardiales</taxon>
        <taxon>Pseudonocardiaceae</taxon>
        <taxon>Lentzea</taxon>
    </lineage>
</organism>
<evidence type="ECO:0000313" key="2">
    <source>
        <dbReference type="Proteomes" id="UP000481360"/>
    </source>
</evidence>